<reference evidence="1" key="1">
    <citation type="journal article" date="2021" name="Proc. Natl. Acad. Sci. U.S.A.">
        <title>A Catalog of Tens of Thousands of Viruses from Human Metagenomes Reveals Hidden Associations with Chronic Diseases.</title>
        <authorList>
            <person name="Tisza M.J."/>
            <person name="Buck C.B."/>
        </authorList>
    </citation>
    <scope>NUCLEOTIDE SEQUENCE</scope>
    <source>
        <strain evidence="1">Ct8LX107</strain>
    </source>
</reference>
<accession>A0A8S5QQZ4</accession>
<protein>
    <submittedName>
        <fullName evidence="1">SOS-response transcriptional repressor</fullName>
    </submittedName>
</protein>
<name>A0A8S5QQZ4_9CAUD</name>
<evidence type="ECO:0000313" key="1">
    <source>
        <dbReference type="EMBL" id="DAE21044.1"/>
    </source>
</evidence>
<proteinExistence type="predicted"/>
<organism evidence="1">
    <name type="scientific">Siphoviridae sp. ct8LX107</name>
    <dbReference type="NCBI Taxonomy" id="2826169"/>
    <lineage>
        <taxon>Viruses</taxon>
        <taxon>Duplodnaviria</taxon>
        <taxon>Heunggongvirae</taxon>
        <taxon>Uroviricota</taxon>
        <taxon>Caudoviricetes</taxon>
    </lineage>
</organism>
<dbReference type="EMBL" id="BK015706">
    <property type="protein sequence ID" value="DAE21044.1"/>
    <property type="molecule type" value="Genomic_DNA"/>
</dbReference>
<sequence length="44" mass="4847">MIGLTESAVSRIISGDVGLKIKHAKVIGKKLGFRWETLYSDKEA</sequence>